<dbReference type="SUPFAM" id="SSF81321">
    <property type="entry name" value="Family A G protein-coupled receptor-like"/>
    <property type="match status" value="1"/>
</dbReference>
<reference evidence="7 8" key="1">
    <citation type="submission" date="2016-05" db="EMBL/GenBank/DDBJ databases">
        <title>A degradative enzymes factory behind the ericoid mycorrhizal symbiosis.</title>
        <authorList>
            <consortium name="DOE Joint Genome Institute"/>
            <person name="Martino E."/>
            <person name="Morin E."/>
            <person name="Grelet G."/>
            <person name="Kuo A."/>
            <person name="Kohler A."/>
            <person name="Daghino S."/>
            <person name="Barry K."/>
            <person name="Choi C."/>
            <person name="Cichocki N."/>
            <person name="Clum A."/>
            <person name="Copeland A."/>
            <person name="Hainaut M."/>
            <person name="Haridas S."/>
            <person name="Labutti K."/>
            <person name="Lindquist E."/>
            <person name="Lipzen A."/>
            <person name="Khouja H.-R."/>
            <person name="Murat C."/>
            <person name="Ohm R."/>
            <person name="Olson A."/>
            <person name="Spatafora J."/>
            <person name="Veneault-Fourrey C."/>
            <person name="Henrissat B."/>
            <person name="Grigoriev I."/>
            <person name="Martin F."/>
            <person name="Perotto S."/>
        </authorList>
    </citation>
    <scope>NUCLEOTIDE SEQUENCE [LARGE SCALE GENOMIC DNA]</scope>
    <source>
        <strain evidence="7 8">UAMH 7357</strain>
    </source>
</reference>
<dbReference type="InterPro" id="IPR022596">
    <property type="entry name" value="GPR1/2/3_C"/>
</dbReference>
<evidence type="ECO:0000313" key="7">
    <source>
        <dbReference type="EMBL" id="PMD24654.1"/>
    </source>
</evidence>
<gene>
    <name evidence="7" type="ORF">NA56DRAFT_494427</name>
</gene>
<comment type="subcellular location">
    <subcellularLocation>
        <location evidence="1">Membrane</location>
        <topology evidence="1">Multi-pass membrane protein</topology>
    </subcellularLocation>
</comment>
<dbReference type="GO" id="GO:0005886">
    <property type="term" value="C:plasma membrane"/>
    <property type="evidence" value="ECO:0007669"/>
    <property type="project" value="TreeGrafter"/>
</dbReference>
<dbReference type="Pfam" id="PF11970">
    <property type="entry name" value="GPR_Gpa2_C"/>
    <property type="match status" value="1"/>
</dbReference>
<feature type="transmembrane region" description="Helical" evidence="5">
    <location>
        <begin position="189"/>
        <end position="210"/>
    </location>
</feature>
<feature type="transmembrane region" description="Helical" evidence="5">
    <location>
        <begin position="268"/>
        <end position="286"/>
    </location>
</feature>
<dbReference type="EMBL" id="KZ613472">
    <property type="protein sequence ID" value="PMD24654.1"/>
    <property type="molecule type" value="Genomic_DNA"/>
</dbReference>
<dbReference type="Gene3D" id="1.20.1070.10">
    <property type="entry name" value="Rhodopsin 7-helix transmembrane proteins"/>
    <property type="match status" value="1"/>
</dbReference>
<sequence>MSGYDYVSSSFDPLPDDLRRGMISLGFFGLISSISTLTLLVFITYRMIYWRKYYDESIASNQIFVLIYNLLLADLQQALSFLISFYWISQNKIVGPSPACFAQGWLIQIGDMSSGLWVLAIAVHTFVGLVGQKVVPMRTFIIAVISLWMFCLTLTAIGPIMIRKDFFVPAGAWCWINEDRQDERLYLHYLWIFVSQLGSLVIYISIFFFLRTRISGSNLFNSARQATSQSNTYNDFSKSGAGTTTTIMSTKNNAFAVSRRRIMRTARYMVVYPSAYVTLTLPLASGRVSAMAGHNPPLAFYLVAGTLMACCGITDVLLYIWTRKALLKSSVGIKPLSTSETGTERRVPTIGGQGSIDGDQVRMNRLTKNVSPQDHMSAFHLTKGSIVVSKSVTTTRSQNALQYEREDYSSERTDSLKSLVVKKDFSKSWLQDQ</sequence>
<dbReference type="AlphaFoldDB" id="A0A2J6QEG2"/>
<dbReference type="Pfam" id="PF05462">
    <property type="entry name" value="Dicty_CAR"/>
    <property type="match status" value="1"/>
</dbReference>
<dbReference type="PANTHER" id="PTHR23112:SF37">
    <property type="entry name" value="G PROTEIN-COUPLED RECEPTOR GPR1"/>
    <property type="match status" value="1"/>
</dbReference>
<dbReference type="GO" id="GO:0004930">
    <property type="term" value="F:G protein-coupled receptor activity"/>
    <property type="evidence" value="ECO:0007669"/>
    <property type="project" value="TreeGrafter"/>
</dbReference>
<evidence type="ECO:0000256" key="2">
    <source>
        <dbReference type="ARBA" id="ARBA00022692"/>
    </source>
</evidence>
<keyword evidence="3 5" id="KW-1133">Transmembrane helix</keyword>
<keyword evidence="8" id="KW-1185">Reference proteome</keyword>
<dbReference type="GO" id="GO:0007189">
    <property type="term" value="P:adenylate cyclase-activating G protein-coupled receptor signaling pathway"/>
    <property type="evidence" value="ECO:0007669"/>
    <property type="project" value="TreeGrafter"/>
</dbReference>
<dbReference type="PANTHER" id="PTHR23112">
    <property type="entry name" value="G PROTEIN-COUPLED RECEPTOR 157-RELATED"/>
    <property type="match status" value="1"/>
</dbReference>
<feature type="transmembrane region" description="Helical" evidence="5">
    <location>
        <begin position="22"/>
        <end position="45"/>
    </location>
</feature>
<feature type="transmembrane region" description="Helical" evidence="5">
    <location>
        <begin position="140"/>
        <end position="162"/>
    </location>
</feature>
<evidence type="ECO:0000256" key="5">
    <source>
        <dbReference type="SAM" id="Phobius"/>
    </source>
</evidence>
<feature type="domain" description="G protein-coupled receptor GPR1/2/3 C-terminal" evidence="6">
    <location>
        <begin position="258"/>
        <end position="325"/>
    </location>
</feature>
<evidence type="ECO:0000256" key="3">
    <source>
        <dbReference type="ARBA" id="ARBA00022989"/>
    </source>
</evidence>
<organism evidence="7 8">
    <name type="scientific">Hyaloscypha hepaticicola</name>
    <dbReference type="NCBI Taxonomy" id="2082293"/>
    <lineage>
        <taxon>Eukaryota</taxon>
        <taxon>Fungi</taxon>
        <taxon>Dikarya</taxon>
        <taxon>Ascomycota</taxon>
        <taxon>Pezizomycotina</taxon>
        <taxon>Leotiomycetes</taxon>
        <taxon>Helotiales</taxon>
        <taxon>Hyaloscyphaceae</taxon>
        <taxon>Hyaloscypha</taxon>
    </lineage>
</organism>
<feature type="transmembrane region" description="Helical" evidence="5">
    <location>
        <begin position="114"/>
        <end position="131"/>
    </location>
</feature>
<evidence type="ECO:0000259" key="6">
    <source>
        <dbReference type="Pfam" id="PF11970"/>
    </source>
</evidence>
<evidence type="ECO:0000256" key="4">
    <source>
        <dbReference type="ARBA" id="ARBA00023136"/>
    </source>
</evidence>
<evidence type="ECO:0000313" key="8">
    <source>
        <dbReference type="Proteomes" id="UP000235672"/>
    </source>
</evidence>
<name>A0A2J6QEG2_9HELO</name>
<protein>
    <recommendedName>
        <fullName evidence="6">G protein-coupled receptor GPR1/2/3 C-terminal domain-containing protein</fullName>
    </recommendedName>
</protein>
<proteinExistence type="predicted"/>
<keyword evidence="2 5" id="KW-0812">Transmembrane</keyword>
<dbReference type="Proteomes" id="UP000235672">
    <property type="component" value="Unassembled WGS sequence"/>
</dbReference>
<feature type="transmembrane region" description="Helical" evidence="5">
    <location>
        <begin position="298"/>
        <end position="321"/>
    </location>
</feature>
<feature type="transmembrane region" description="Helical" evidence="5">
    <location>
        <begin position="66"/>
        <end position="88"/>
    </location>
</feature>
<dbReference type="OrthoDB" id="100006at2759"/>
<accession>A0A2J6QEG2</accession>
<keyword evidence="4 5" id="KW-0472">Membrane</keyword>
<evidence type="ECO:0000256" key="1">
    <source>
        <dbReference type="ARBA" id="ARBA00004141"/>
    </source>
</evidence>